<sequence length="116" mass="13327">MRCSWRPFFQLWSSSRRSRSSEDEDDDEEEEEDDDDGTVVRTSSLVASYTMRHPSHRDSTTPRRVRRVELRLLGGVGVLVTLRTWTAATASTLALLDKVVRVAVRHLEGRRIVNLD</sequence>
<keyword evidence="3" id="KW-1185">Reference proteome</keyword>
<reference evidence="2 3" key="1">
    <citation type="submission" date="2024-02" db="EMBL/GenBank/DDBJ databases">
        <title>High-quality chromosome-scale genome assembly of Pensacola bahiagrass (Paspalum notatum Flugge var. saurae).</title>
        <authorList>
            <person name="Vega J.M."/>
            <person name="Podio M."/>
            <person name="Orjuela J."/>
            <person name="Siena L.A."/>
            <person name="Pessino S.C."/>
            <person name="Combes M.C."/>
            <person name="Mariac C."/>
            <person name="Albertini E."/>
            <person name="Pupilli F."/>
            <person name="Ortiz J.P.A."/>
            <person name="Leblanc O."/>
        </authorList>
    </citation>
    <scope>NUCLEOTIDE SEQUENCE [LARGE SCALE GENOMIC DNA]</scope>
    <source>
        <strain evidence="2">R1</strain>
        <tissue evidence="2">Leaf</tissue>
    </source>
</reference>
<evidence type="ECO:0000256" key="1">
    <source>
        <dbReference type="SAM" id="MobiDB-lite"/>
    </source>
</evidence>
<proteinExistence type="predicted"/>
<organism evidence="2 3">
    <name type="scientific">Paspalum notatum var. saurae</name>
    <dbReference type="NCBI Taxonomy" id="547442"/>
    <lineage>
        <taxon>Eukaryota</taxon>
        <taxon>Viridiplantae</taxon>
        <taxon>Streptophyta</taxon>
        <taxon>Embryophyta</taxon>
        <taxon>Tracheophyta</taxon>
        <taxon>Spermatophyta</taxon>
        <taxon>Magnoliopsida</taxon>
        <taxon>Liliopsida</taxon>
        <taxon>Poales</taxon>
        <taxon>Poaceae</taxon>
        <taxon>PACMAD clade</taxon>
        <taxon>Panicoideae</taxon>
        <taxon>Andropogonodae</taxon>
        <taxon>Paspaleae</taxon>
        <taxon>Paspalinae</taxon>
        <taxon>Paspalum</taxon>
    </lineage>
</organism>
<feature type="region of interest" description="Disordered" evidence="1">
    <location>
        <begin position="13"/>
        <end position="41"/>
    </location>
</feature>
<feature type="compositionally biased region" description="Acidic residues" evidence="1">
    <location>
        <begin position="22"/>
        <end position="37"/>
    </location>
</feature>
<accession>A0AAQ3UZ53</accession>
<dbReference type="AlphaFoldDB" id="A0AAQ3UZ53"/>
<protein>
    <submittedName>
        <fullName evidence="2">Uncharacterized protein</fullName>
    </submittedName>
</protein>
<evidence type="ECO:0000313" key="2">
    <source>
        <dbReference type="EMBL" id="WVZ98822.1"/>
    </source>
</evidence>
<dbReference type="EMBL" id="CP144754">
    <property type="protein sequence ID" value="WVZ98822.1"/>
    <property type="molecule type" value="Genomic_DNA"/>
</dbReference>
<evidence type="ECO:0000313" key="3">
    <source>
        <dbReference type="Proteomes" id="UP001341281"/>
    </source>
</evidence>
<name>A0AAQ3UZ53_PASNO</name>
<gene>
    <name evidence="2" type="ORF">U9M48_044203</name>
</gene>
<dbReference type="Proteomes" id="UP001341281">
    <property type="component" value="Chromosome 10"/>
</dbReference>